<dbReference type="STRING" id="272562.CA_C2801"/>
<dbReference type="OrthoDB" id="1933850at2"/>
<dbReference type="PROSITE" id="PS51257">
    <property type="entry name" value="PROKAR_LIPOPROTEIN"/>
    <property type="match status" value="1"/>
</dbReference>
<proteinExistence type="predicted"/>
<dbReference type="PROSITE" id="PS50293">
    <property type="entry name" value="TPR_REGION"/>
    <property type="match status" value="1"/>
</dbReference>
<dbReference type="GeneID" id="44999286"/>
<feature type="repeat" description="TPR" evidence="1">
    <location>
        <begin position="225"/>
        <end position="258"/>
    </location>
</feature>
<dbReference type="PATRIC" id="fig|272562.8.peg.2988"/>
<evidence type="ECO:0000313" key="3">
    <source>
        <dbReference type="Proteomes" id="UP000000814"/>
    </source>
</evidence>
<dbReference type="KEGG" id="cac:CA_C2801"/>
<dbReference type="PIR" id="F97244">
    <property type="entry name" value="F97244"/>
</dbReference>
<organism evidence="2 3">
    <name type="scientific">Clostridium acetobutylicum (strain ATCC 824 / DSM 792 / JCM 1419 / IAM 19013 / LMG 5710 / NBRC 13948 / NRRL B-527 / VKM B-1787 / 2291 / W)</name>
    <dbReference type="NCBI Taxonomy" id="272562"/>
    <lineage>
        <taxon>Bacteria</taxon>
        <taxon>Bacillati</taxon>
        <taxon>Bacillota</taxon>
        <taxon>Clostridia</taxon>
        <taxon>Eubacteriales</taxon>
        <taxon>Clostridiaceae</taxon>
        <taxon>Clostridium</taxon>
    </lineage>
</organism>
<dbReference type="Gene3D" id="1.25.40.10">
    <property type="entry name" value="Tetratricopeptide repeat domain"/>
    <property type="match status" value="2"/>
</dbReference>
<dbReference type="Pfam" id="PF13424">
    <property type="entry name" value="TPR_12"/>
    <property type="match status" value="1"/>
</dbReference>
<reference evidence="2 3" key="1">
    <citation type="journal article" date="2001" name="J. Bacteriol.">
        <title>Genome sequence and comparative analysis of the solvent-producing bacterium Clostridium acetobutylicum.</title>
        <authorList>
            <person name="Nolling J."/>
            <person name="Breton G."/>
            <person name="Omelchenko M.V."/>
            <person name="Makarova K.S."/>
            <person name="Zeng Q."/>
            <person name="Gibson R."/>
            <person name="Lee H.M."/>
            <person name="Dubois J."/>
            <person name="Qiu D."/>
            <person name="Hitti J."/>
            <person name="Wolf Y.I."/>
            <person name="Tatusov R.L."/>
            <person name="Sabathe F."/>
            <person name="Doucette-Stamm L."/>
            <person name="Soucaille P."/>
            <person name="Daly M.J."/>
            <person name="Bennett G.N."/>
            <person name="Koonin E.V."/>
            <person name="Smith D.R."/>
        </authorList>
    </citation>
    <scope>NUCLEOTIDE SEQUENCE [LARGE SCALE GENOMIC DNA]</scope>
    <source>
        <strain evidence="3">ATCC 824 / DSM 792 / JCM 1419 / LMG 5710 / VKM B-1787</strain>
    </source>
</reference>
<keyword evidence="3" id="KW-1185">Reference proteome</keyword>
<dbReference type="AlphaFoldDB" id="Q97FD9"/>
<dbReference type="InterPro" id="IPR011990">
    <property type="entry name" value="TPR-like_helical_dom_sf"/>
</dbReference>
<dbReference type="InterPro" id="IPR019734">
    <property type="entry name" value="TPR_rpt"/>
</dbReference>
<sequence>MLRKIIFIIKIMSIFMLLLSLLGCTPKGNPEKVLDSYYRYIKNNNAEAAYSALCNQSKRNFSKHDFLRLLNIQSKTNTLRSFKISRNEQYGKSKLDGTCYKNVGIFTVTENNHNNYENRDIEITYRRYVVNDNGKWKVYRGQENGKETLAQAMNMLAAMYIDGKGENKDLNNAVNILNDSIKLDRNLDKSYYLLGNSYTELKMYDEAIISIQKYLTMVNDNGSKSEAYNMLGVDYEFKGDYNQAQNYYNKAVDCNPNNQYAKTNLQRVLKNSN</sequence>
<accession>Q97FD9</accession>
<name>Q97FD9_CLOAB</name>
<dbReference type="eggNOG" id="COG5010">
    <property type="taxonomic scope" value="Bacteria"/>
</dbReference>
<dbReference type="EMBL" id="AE001437">
    <property type="protein sequence ID" value="AAK80745.1"/>
    <property type="molecule type" value="Genomic_DNA"/>
</dbReference>
<evidence type="ECO:0000313" key="2">
    <source>
        <dbReference type="EMBL" id="AAK80745.1"/>
    </source>
</evidence>
<dbReference type="SMART" id="SM00028">
    <property type="entry name" value="TPR"/>
    <property type="match status" value="3"/>
</dbReference>
<feature type="repeat" description="TPR" evidence="1">
    <location>
        <begin position="188"/>
        <end position="221"/>
    </location>
</feature>
<evidence type="ECO:0000256" key="1">
    <source>
        <dbReference type="PROSITE-ProRule" id="PRU00339"/>
    </source>
</evidence>
<keyword evidence="1" id="KW-0802">TPR repeat</keyword>
<dbReference type="SMART" id="SM00671">
    <property type="entry name" value="SEL1"/>
    <property type="match status" value="2"/>
</dbReference>
<gene>
    <name evidence="2" type="ordered locus">CA_C2801</name>
</gene>
<dbReference type="HOGENOM" id="CLU_095231_0_0_9"/>
<protein>
    <submittedName>
        <fullName evidence="2">TPR-repeat-containing protein, secreted</fullName>
    </submittedName>
</protein>
<dbReference type="RefSeq" id="WP_010966086.1">
    <property type="nucleotide sequence ID" value="NC_003030.1"/>
</dbReference>
<dbReference type="PROSITE" id="PS50005">
    <property type="entry name" value="TPR"/>
    <property type="match status" value="2"/>
</dbReference>
<dbReference type="InterPro" id="IPR006597">
    <property type="entry name" value="Sel1-like"/>
</dbReference>
<dbReference type="Proteomes" id="UP000000814">
    <property type="component" value="Chromosome"/>
</dbReference>
<dbReference type="SUPFAM" id="SSF48452">
    <property type="entry name" value="TPR-like"/>
    <property type="match status" value="1"/>
</dbReference>